<dbReference type="Proteomes" id="UP000565711">
    <property type="component" value="Unassembled WGS sequence"/>
</dbReference>
<protein>
    <submittedName>
        <fullName evidence="2">Uncharacterized protein</fullName>
    </submittedName>
</protein>
<sequence>MLISITEAVPRAAQALADGKPVVPPLPYAIFGIGPGIVNGAKGRPADQPAGIVIADIAAVTPFLGAQLQPAANHSSRISWEPPHSVSTTTRRASVGRPMGAEQLARGGR</sequence>
<dbReference type="RefSeq" id="WP_067881620.1">
    <property type="nucleotide sequence ID" value="NZ_JAAXOP010000030.1"/>
</dbReference>
<gene>
    <name evidence="2" type="ORF">HGA08_30210</name>
</gene>
<dbReference type="EMBL" id="JAAXOP010000030">
    <property type="protein sequence ID" value="NKY54460.1"/>
    <property type="molecule type" value="Genomic_DNA"/>
</dbReference>
<evidence type="ECO:0000313" key="3">
    <source>
        <dbReference type="Proteomes" id="UP000565711"/>
    </source>
</evidence>
<name>A0A846Y9G4_9NOCA</name>
<accession>A0A846Y9G4</accession>
<organism evidence="2 3">
    <name type="scientific">Nocardia vermiculata</name>
    <dbReference type="NCBI Taxonomy" id="257274"/>
    <lineage>
        <taxon>Bacteria</taxon>
        <taxon>Bacillati</taxon>
        <taxon>Actinomycetota</taxon>
        <taxon>Actinomycetes</taxon>
        <taxon>Mycobacteriales</taxon>
        <taxon>Nocardiaceae</taxon>
        <taxon>Nocardia</taxon>
    </lineage>
</organism>
<keyword evidence="3" id="KW-1185">Reference proteome</keyword>
<comment type="caution">
    <text evidence="2">The sequence shown here is derived from an EMBL/GenBank/DDBJ whole genome shotgun (WGS) entry which is preliminary data.</text>
</comment>
<reference evidence="2 3" key="1">
    <citation type="submission" date="2020-04" db="EMBL/GenBank/DDBJ databases">
        <title>MicrobeNet Type strains.</title>
        <authorList>
            <person name="Nicholson A.C."/>
        </authorList>
    </citation>
    <scope>NUCLEOTIDE SEQUENCE [LARGE SCALE GENOMIC DNA]</scope>
    <source>
        <strain evidence="2 3">JCM 12354</strain>
    </source>
</reference>
<evidence type="ECO:0000256" key="1">
    <source>
        <dbReference type="SAM" id="MobiDB-lite"/>
    </source>
</evidence>
<evidence type="ECO:0000313" key="2">
    <source>
        <dbReference type="EMBL" id="NKY54460.1"/>
    </source>
</evidence>
<feature type="region of interest" description="Disordered" evidence="1">
    <location>
        <begin position="71"/>
        <end position="109"/>
    </location>
</feature>
<dbReference type="AlphaFoldDB" id="A0A846Y9G4"/>
<proteinExistence type="predicted"/>